<accession>A0A0R1WPL2</accession>
<evidence type="ECO:0000256" key="3">
    <source>
        <dbReference type="SAM" id="Phobius"/>
    </source>
</evidence>
<dbReference type="EMBL" id="AZGD01000037">
    <property type="protein sequence ID" value="KRM19679.1"/>
    <property type="molecule type" value="Genomic_DNA"/>
</dbReference>
<dbReference type="Proteomes" id="UP000051054">
    <property type="component" value="Unassembled WGS sequence"/>
</dbReference>
<keyword evidence="3" id="KW-0472">Membrane</keyword>
<comment type="similarity">
    <text evidence="1">Belongs to the LytR/CpsA/Psr (LCP) family.</text>
</comment>
<dbReference type="AlphaFoldDB" id="A0A0R1WPL2"/>
<dbReference type="PANTHER" id="PTHR33392">
    <property type="entry name" value="POLYISOPRENYL-TEICHOIC ACID--PEPTIDOGLYCAN TEICHOIC ACID TRANSFERASE TAGU"/>
    <property type="match status" value="1"/>
</dbReference>
<dbReference type="OrthoDB" id="27330at2"/>
<feature type="region of interest" description="Disordered" evidence="2">
    <location>
        <begin position="339"/>
        <end position="360"/>
    </location>
</feature>
<feature type="transmembrane region" description="Helical" evidence="3">
    <location>
        <begin position="36"/>
        <end position="56"/>
    </location>
</feature>
<dbReference type="InterPro" id="IPR050922">
    <property type="entry name" value="LytR/CpsA/Psr_CW_biosynth"/>
</dbReference>
<sequence length="360" mass="40708">MNNDNDNNHTNDFDDSDEVELRASHHKSPHPILRTIFFWFLLSLVVLGIWGGRFIFEKYNSAHKAADSLYLPNSMIKVRDVKTELKQGRPISILLLGTDTGALGRNFRGRTDTMILAILNPRDKKMTLISLPRDEAVSVSGYEDYAPTKLNAAYFFGGANAAVRTVQQDLNVPIDFFALVNMGGLEHLIDAVNGVEINPLMTFSYGGYSFTQGKKTNMNGKKALAYVRMRYDDPKGDYGRQERQRQVLMQLAFDGTNFENLINQKFLDSLSKQMQTDLTFDDMLLLGSKYRIATHNMDSDHLQGTSEMLYGESFEVPSKKEKQRITNKAREALELKPAKTGSTTGKDFHINTQIIDPDRT</sequence>
<feature type="compositionally biased region" description="Polar residues" evidence="2">
    <location>
        <begin position="340"/>
        <end position="354"/>
    </location>
</feature>
<dbReference type="Gene3D" id="3.40.630.190">
    <property type="entry name" value="LCP protein"/>
    <property type="match status" value="1"/>
</dbReference>
<evidence type="ECO:0000313" key="5">
    <source>
        <dbReference type="EMBL" id="KRM19679.1"/>
    </source>
</evidence>
<dbReference type="PANTHER" id="PTHR33392:SF6">
    <property type="entry name" value="POLYISOPRENYL-TEICHOIC ACID--PEPTIDOGLYCAN TEICHOIC ACID TRANSFERASE TAGU"/>
    <property type="match status" value="1"/>
</dbReference>
<comment type="caution">
    <text evidence="5">The sequence shown here is derived from an EMBL/GenBank/DDBJ whole genome shotgun (WGS) entry which is preliminary data.</text>
</comment>
<name>A0A0R1WPL2_9LACO</name>
<feature type="domain" description="Cell envelope-related transcriptional attenuator" evidence="4">
    <location>
        <begin position="110"/>
        <end position="252"/>
    </location>
</feature>
<protein>
    <submittedName>
        <fullName evidence="5">Transcriptional regulator, lytr family</fullName>
    </submittedName>
</protein>
<reference evidence="5 6" key="1">
    <citation type="journal article" date="2015" name="Genome Announc.">
        <title>Expanding the biotechnology potential of lactobacilli through comparative genomics of 213 strains and associated genera.</title>
        <authorList>
            <person name="Sun Z."/>
            <person name="Harris H.M."/>
            <person name="McCann A."/>
            <person name="Guo C."/>
            <person name="Argimon S."/>
            <person name="Zhang W."/>
            <person name="Yang X."/>
            <person name="Jeffery I.B."/>
            <person name="Cooney J.C."/>
            <person name="Kagawa T.F."/>
            <person name="Liu W."/>
            <person name="Song Y."/>
            <person name="Salvetti E."/>
            <person name="Wrobel A."/>
            <person name="Rasinkangas P."/>
            <person name="Parkhill J."/>
            <person name="Rea M.C."/>
            <person name="O'Sullivan O."/>
            <person name="Ritari J."/>
            <person name="Douillard F.P."/>
            <person name="Paul Ross R."/>
            <person name="Yang R."/>
            <person name="Briner A.E."/>
            <person name="Felis G.E."/>
            <person name="de Vos W.M."/>
            <person name="Barrangou R."/>
            <person name="Klaenhammer T.R."/>
            <person name="Caufield P.W."/>
            <person name="Cui Y."/>
            <person name="Zhang H."/>
            <person name="O'Toole P.W."/>
        </authorList>
    </citation>
    <scope>NUCLEOTIDE SEQUENCE [LARGE SCALE GENOMIC DNA]</scope>
    <source>
        <strain evidence="5 6">DSM 18933</strain>
    </source>
</reference>
<dbReference type="STRING" id="1423755.FC40_GL001530"/>
<evidence type="ECO:0000313" key="6">
    <source>
        <dbReference type="Proteomes" id="UP000051054"/>
    </source>
</evidence>
<dbReference type="eggNOG" id="COG1316">
    <property type="taxonomic scope" value="Bacteria"/>
</dbReference>
<keyword evidence="3" id="KW-0812">Transmembrane</keyword>
<dbReference type="NCBIfam" id="TIGR00350">
    <property type="entry name" value="lytR_cpsA_psr"/>
    <property type="match status" value="1"/>
</dbReference>
<gene>
    <name evidence="5" type="ORF">FC40_GL001530</name>
</gene>
<keyword evidence="3" id="KW-1133">Transmembrane helix</keyword>
<evidence type="ECO:0000259" key="4">
    <source>
        <dbReference type="Pfam" id="PF03816"/>
    </source>
</evidence>
<evidence type="ECO:0000256" key="2">
    <source>
        <dbReference type="SAM" id="MobiDB-lite"/>
    </source>
</evidence>
<dbReference type="Pfam" id="PF03816">
    <property type="entry name" value="LytR_cpsA_psr"/>
    <property type="match status" value="1"/>
</dbReference>
<dbReference type="RefSeq" id="WP_025022775.1">
    <property type="nucleotide sequence ID" value="NZ_AZGD01000037.1"/>
</dbReference>
<organism evidence="5 6">
    <name type="scientific">Ligilactobacillus hayakitensis DSM 18933 = JCM 14209</name>
    <dbReference type="NCBI Taxonomy" id="1423755"/>
    <lineage>
        <taxon>Bacteria</taxon>
        <taxon>Bacillati</taxon>
        <taxon>Bacillota</taxon>
        <taxon>Bacilli</taxon>
        <taxon>Lactobacillales</taxon>
        <taxon>Lactobacillaceae</taxon>
        <taxon>Ligilactobacillus</taxon>
    </lineage>
</organism>
<evidence type="ECO:0000256" key="1">
    <source>
        <dbReference type="ARBA" id="ARBA00006068"/>
    </source>
</evidence>
<keyword evidence="6" id="KW-1185">Reference proteome</keyword>
<proteinExistence type="inferred from homology"/>
<dbReference type="PATRIC" id="fig|1423755.3.peg.1619"/>
<dbReference type="InterPro" id="IPR004474">
    <property type="entry name" value="LytR_CpsA_psr"/>
</dbReference>